<feature type="domain" description="Type II secretion system protein GspF" evidence="8">
    <location>
        <begin position="292"/>
        <end position="408"/>
    </location>
</feature>
<reference evidence="9 10" key="2">
    <citation type="journal article" date="2016" name="Environ. Microbiol. Rep.">
        <title>Metagenomic evidence for the presence of phototrophic Gemmatimonadetes bacteria in diverse environments.</title>
        <authorList>
            <person name="Zeng Y."/>
            <person name="Baumbach J."/>
            <person name="Barbosa E.G."/>
            <person name="Azevedo V."/>
            <person name="Zhang C."/>
            <person name="Koblizek M."/>
        </authorList>
    </citation>
    <scope>NUCLEOTIDE SEQUENCE [LARGE SCALE GENOMIC DNA]</scope>
    <source>
        <strain evidence="9 10">AP64</strain>
    </source>
</reference>
<feature type="transmembrane region" description="Helical" evidence="7">
    <location>
        <begin position="392"/>
        <end position="413"/>
    </location>
</feature>
<dbReference type="InterPro" id="IPR003004">
    <property type="entry name" value="GspF/PilC"/>
</dbReference>
<evidence type="ECO:0000259" key="8">
    <source>
        <dbReference type="Pfam" id="PF00482"/>
    </source>
</evidence>
<dbReference type="STRING" id="1379270.GEMMAAP_06135"/>
<dbReference type="Pfam" id="PF00482">
    <property type="entry name" value="T2SSF"/>
    <property type="match status" value="2"/>
</dbReference>
<dbReference type="eggNOG" id="COG1459">
    <property type="taxonomic scope" value="Bacteria"/>
</dbReference>
<evidence type="ECO:0000256" key="6">
    <source>
        <dbReference type="ARBA" id="ARBA00023136"/>
    </source>
</evidence>
<evidence type="ECO:0000256" key="3">
    <source>
        <dbReference type="ARBA" id="ARBA00022475"/>
    </source>
</evidence>
<dbReference type="InterPro" id="IPR018076">
    <property type="entry name" value="T2SS_GspF_dom"/>
</dbReference>
<dbReference type="AlphaFoldDB" id="A0A143BHL3"/>
<comment type="subcellular location">
    <subcellularLocation>
        <location evidence="1">Cell membrane</location>
        <topology evidence="1">Multi-pass membrane protein</topology>
    </subcellularLocation>
</comment>
<feature type="transmembrane region" description="Helical" evidence="7">
    <location>
        <begin position="188"/>
        <end position="210"/>
    </location>
</feature>
<keyword evidence="3" id="KW-1003">Cell membrane</keyword>
<comment type="similarity">
    <text evidence="2">Belongs to the GSP F family.</text>
</comment>
<evidence type="ECO:0000313" key="10">
    <source>
        <dbReference type="Proteomes" id="UP000076404"/>
    </source>
</evidence>
<evidence type="ECO:0000256" key="7">
    <source>
        <dbReference type="SAM" id="Phobius"/>
    </source>
</evidence>
<evidence type="ECO:0000256" key="5">
    <source>
        <dbReference type="ARBA" id="ARBA00022989"/>
    </source>
</evidence>
<dbReference type="PRINTS" id="PR00812">
    <property type="entry name" value="BCTERIALGSPF"/>
</dbReference>
<feature type="domain" description="Type II secretion system protein GspF" evidence="8">
    <location>
        <begin position="82"/>
        <end position="211"/>
    </location>
</feature>
<dbReference type="KEGG" id="gph:GEMMAAP_06135"/>
<organism evidence="9 10">
    <name type="scientific">Gemmatimonas phototrophica</name>
    <dbReference type="NCBI Taxonomy" id="1379270"/>
    <lineage>
        <taxon>Bacteria</taxon>
        <taxon>Pseudomonadati</taxon>
        <taxon>Gemmatimonadota</taxon>
        <taxon>Gemmatimonadia</taxon>
        <taxon>Gemmatimonadales</taxon>
        <taxon>Gemmatimonadaceae</taxon>
        <taxon>Gemmatimonas</taxon>
    </lineage>
</organism>
<dbReference type="InterPro" id="IPR042094">
    <property type="entry name" value="T2SS_GspF_sf"/>
</dbReference>
<feature type="transmembrane region" description="Helical" evidence="7">
    <location>
        <begin position="230"/>
        <end position="256"/>
    </location>
</feature>
<dbReference type="Gene3D" id="1.20.81.30">
    <property type="entry name" value="Type II secretion system (T2SS), domain F"/>
    <property type="match status" value="2"/>
</dbReference>
<dbReference type="RefSeq" id="WP_026850275.1">
    <property type="nucleotide sequence ID" value="NZ_CP011454.1"/>
</dbReference>
<dbReference type="EMBL" id="CP011454">
    <property type="protein sequence ID" value="AMW04537.1"/>
    <property type="molecule type" value="Genomic_DNA"/>
</dbReference>
<dbReference type="OrthoDB" id="9805682at2"/>
<dbReference type="PANTHER" id="PTHR30012:SF0">
    <property type="entry name" value="TYPE II SECRETION SYSTEM PROTEIN F-RELATED"/>
    <property type="match status" value="1"/>
</dbReference>
<reference evidence="9 10" key="1">
    <citation type="journal article" date="2014" name="Proc. Natl. Acad. Sci. U.S.A.">
        <title>Functional type 2 photosynthetic reaction centers found in the rare bacterial phylum Gemmatimonadetes.</title>
        <authorList>
            <person name="Zeng Y."/>
            <person name="Feng F."/>
            <person name="Medova H."/>
            <person name="Dean J."/>
            <person name="Koblizek M."/>
        </authorList>
    </citation>
    <scope>NUCLEOTIDE SEQUENCE [LARGE SCALE GENOMIC DNA]</scope>
    <source>
        <strain evidence="9 10">AP64</strain>
    </source>
</reference>
<keyword evidence="6 7" id="KW-0472">Membrane</keyword>
<dbReference type="PANTHER" id="PTHR30012">
    <property type="entry name" value="GENERAL SECRETION PATHWAY PROTEIN"/>
    <property type="match status" value="1"/>
</dbReference>
<evidence type="ECO:0000313" key="9">
    <source>
        <dbReference type="EMBL" id="AMW04537.1"/>
    </source>
</evidence>
<evidence type="ECO:0000256" key="4">
    <source>
        <dbReference type="ARBA" id="ARBA00022692"/>
    </source>
</evidence>
<keyword evidence="4 7" id="KW-0812">Transmembrane</keyword>
<name>A0A143BHL3_9BACT</name>
<dbReference type="Proteomes" id="UP000076404">
    <property type="component" value="Chromosome"/>
</dbReference>
<dbReference type="GO" id="GO:0015628">
    <property type="term" value="P:protein secretion by the type II secretion system"/>
    <property type="evidence" value="ECO:0007669"/>
    <property type="project" value="TreeGrafter"/>
</dbReference>
<proteinExistence type="inferred from homology"/>
<evidence type="ECO:0000256" key="1">
    <source>
        <dbReference type="ARBA" id="ARBA00004651"/>
    </source>
</evidence>
<evidence type="ECO:0000256" key="2">
    <source>
        <dbReference type="ARBA" id="ARBA00005745"/>
    </source>
</evidence>
<gene>
    <name evidence="9" type="ORF">GEMMAAP_06135</name>
</gene>
<dbReference type="GO" id="GO:0005886">
    <property type="term" value="C:plasma membrane"/>
    <property type="evidence" value="ECO:0007669"/>
    <property type="project" value="UniProtKB-SubCell"/>
</dbReference>
<keyword evidence="10" id="KW-1185">Reference proteome</keyword>
<sequence length="420" mass="44117">MTWSYVAADASGRELRGELRAETAAGALAQLRQQSLWVIELHPDSAPAVSAGTGAISGWWQRAAITWARWSGQDEESLASITRVVSTLLAAGVPAERALDFAAQPDDLGGRAGAMEQQWREVFGQVQRSVRDGRSMADAMAGAGALPSFFAPAVAAAEATGALALTFRRLAEALERRGQVAARVRSALVYPAVLGLSSIVGTLVILLVVVPRFATLLGDTGQSLPLSTQGLMLMSAALARGGWVLFPLLAVGAALWQRSLRDPSRRAAWHARRLRWPLVGAFERQRDVARYLGTLALALDAGVSLLRAMELARATVGNVAYAAQLAPAEERVRNGESVVEALGSDIPPLARQLLQAGEAGGALASLAARAAEAADEAAERQLGRAVTLIEPVMILGFGGVVAFVALALLQAIYGLNANPL</sequence>
<keyword evidence="5 7" id="KW-1133">Transmembrane helix</keyword>
<feature type="transmembrane region" description="Helical" evidence="7">
    <location>
        <begin position="149"/>
        <end position="167"/>
    </location>
</feature>
<protein>
    <recommendedName>
        <fullName evidence="8">Type II secretion system protein GspF domain-containing protein</fullName>
    </recommendedName>
</protein>
<accession>A0A143BHL3</accession>